<feature type="compositionally biased region" description="Polar residues" evidence="1">
    <location>
        <begin position="488"/>
        <end position="499"/>
    </location>
</feature>
<accession>A0A9P6CI47</accession>
<feature type="compositionally biased region" description="Polar residues" evidence="1">
    <location>
        <begin position="78"/>
        <end position="90"/>
    </location>
</feature>
<dbReference type="EMBL" id="MU150239">
    <property type="protein sequence ID" value="KAF9466927.1"/>
    <property type="molecule type" value="Genomic_DNA"/>
</dbReference>
<protein>
    <submittedName>
        <fullName evidence="2">Uncharacterized protein</fullName>
    </submittedName>
</protein>
<feature type="compositionally biased region" description="Polar residues" evidence="1">
    <location>
        <begin position="433"/>
        <end position="451"/>
    </location>
</feature>
<proteinExistence type="predicted"/>
<feature type="region of interest" description="Disordered" evidence="1">
    <location>
        <begin position="267"/>
        <end position="590"/>
    </location>
</feature>
<evidence type="ECO:0000313" key="2">
    <source>
        <dbReference type="EMBL" id="KAF9466927.1"/>
    </source>
</evidence>
<feature type="compositionally biased region" description="Low complexity" evidence="1">
    <location>
        <begin position="109"/>
        <end position="122"/>
    </location>
</feature>
<name>A0A9P6CI47_9AGAR</name>
<evidence type="ECO:0000313" key="3">
    <source>
        <dbReference type="Proteomes" id="UP000807353"/>
    </source>
</evidence>
<sequence length="590" mass="62828">MSATMTSTVFLSEHSLRTSSIMIPGASTDVEGESRVVRFDDECVLIPDRSKRPKMVSKSYSLPLWKKKQSHTSDSDTEVASPSLGPSSSVEDARVVLKVPIPRLARFISKSTRSPSRGRSPSASPPTPKPLSPCLVHRSPSSSPSTPAKAMRRSSLPLTTHHKRKDDTALTIPLRACCPDCVPITEESLKEGEQWQEKFSRGARRRRSASLDNNDSFLSSSPTALRQSRGFSAVTVNPSAPAVVISCANPRYDKASTFSITVDEVDKRRKSLESEDDARRLRQPHNSSPRNSLAFHSPNAPFSSAPHTLVYRPHEKEASTSSTSSSISASSELGSVDYPPRRPKSSPIQEEDEDQLFPLPSPRRTPNNSPSPSINASPSASPAPSTKVSPAPSPHGSTSCLAPPAPSGLSVSRENLPQTSPAGEGIIARSLSRKSSFPESEFAAQQTSTMPSPIPVHRIDTKLSEQGASSTGTNGLTKPKPSPLVISEANTPPTNTSKSFTRENPAITGDTKPTPPMQIPTTSSSHRPNPSSSPVMSTSPKSPSRSPTSPGKQRRPSFSLPYLKDTLKGAGSDILKGVSSMGGGGAVGSV</sequence>
<feature type="compositionally biased region" description="Low complexity" evidence="1">
    <location>
        <begin position="362"/>
        <end position="390"/>
    </location>
</feature>
<dbReference type="OrthoDB" id="3269282at2759"/>
<feature type="compositionally biased region" description="Polar residues" evidence="1">
    <location>
        <begin position="464"/>
        <end position="476"/>
    </location>
</feature>
<comment type="caution">
    <text evidence="2">The sequence shown here is derived from an EMBL/GenBank/DDBJ whole genome shotgun (WGS) entry which is preliminary data.</text>
</comment>
<reference evidence="2" key="1">
    <citation type="submission" date="2020-11" db="EMBL/GenBank/DDBJ databases">
        <authorList>
            <consortium name="DOE Joint Genome Institute"/>
            <person name="Ahrendt S."/>
            <person name="Riley R."/>
            <person name="Andreopoulos W."/>
            <person name="Labutti K."/>
            <person name="Pangilinan J."/>
            <person name="Ruiz-Duenas F.J."/>
            <person name="Barrasa J.M."/>
            <person name="Sanchez-Garcia M."/>
            <person name="Camarero S."/>
            <person name="Miyauchi S."/>
            <person name="Serrano A."/>
            <person name="Linde D."/>
            <person name="Babiker R."/>
            <person name="Drula E."/>
            <person name="Ayuso-Fernandez I."/>
            <person name="Pacheco R."/>
            <person name="Padilla G."/>
            <person name="Ferreira P."/>
            <person name="Barriuso J."/>
            <person name="Kellner H."/>
            <person name="Castanera R."/>
            <person name="Alfaro M."/>
            <person name="Ramirez L."/>
            <person name="Pisabarro A.G."/>
            <person name="Kuo A."/>
            <person name="Tritt A."/>
            <person name="Lipzen A."/>
            <person name="He G."/>
            <person name="Yan M."/>
            <person name="Ng V."/>
            <person name="Cullen D."/>
            <person name="Martin F."/>
            <person name="Rosso M.-N."/>
            <person name="Henrissat B."/>
            <person name="Hibbett D."/>
            <person name="Martinez A.T."/>
            <person name="Grigoriev I.V."/>
        </authorList>
    </citation>
    <scope>NUCLEOTIDE SEQUENCE</scope>
    <source>
        <strain evidence="2">CBS 247.69</strain>
    </source>
</reference>
<feature type="region of interest" description="Disordered" evidence="1">
    <location>
        <begin position="192"/>
        <end position="224"/>
    </location>
</feature>
<feature type="compositionally biased region" description="Basic and acidic residues" evidence="1">
    <location>
        <begin position="267"/>
        <end position="280"/>
    </location>
</feature>
<organism evidence="2 3">
    <name type="scientific">Collybia nuda</name>
    <dbReference type="NCBI Taxonomy" id="64659"/>
    <lineage>
        <taxon>Eukaryota</taxon>
        <taxon>Fungi</taxon>
        <taxon>Dikarya</taxon>
        <taxon>Basidiomycota</taxon>
        <taxon>Agaricomycotina</taxon>
        <taxon>Agaricomycetes</taxon>
        <taxon>Agaricomycetidae</taxon>
        <taxon>Agaricales</taxon>
        <taxon>Tricholomatineae</taxon>
        <taxon>Clitocybaceae</taxon>
        <taxon>Collybia</taxon>
    </lineage>
</organism>
<feature type="compositionally biased region" description="Low complexity" evidence="1">
    <location>
        <begin position="319"/>
        <end position="331"/>
    </location>
</feature>
<keyword evidence="3" id="KW-1185">Reference proteome</keyword>
<feature type="compositionally biased region" description="Polar residues" evidence="1">
    <location>
        <begin position="409"/>
        <end position="421"/>
    </location>
</feature>
<feature type="compositionally biased region" description="Low complexity" evidence="1">
    <location>
        <begin position="210"/>
        <end position="221"/>
    </location>
</feature>
<feature type="region of interest" description="Disordered" evidence="1">
    <location>
        <begin position="108"/>
        <end position="164"/>
    </location>
</feature>
<dbReference type="AlphaFoldDB" id="A0A9P6CI47"/>
<dbReference type="Proteomes" id="UP000807353">
    <property type="component" value="Unassembled WGS sequence"/>
</dbReference>
<feature type="compositionally biased region" description="Gly residues" evidence="1">
    <location>
        <begin position="580"/>
        <end position="590"/>
    </location>
</feature>
<feature type="compositionally biased region" description="Low complexity" evidence="1">
    <location>
        <begin position="520"/>
        <end position="550"/>
    </location>
</feature>
<feature type="region of interest" description="Disordered" evidence="1">
    <location>
        <begin position="65"/>
        <end position="90"/>
    </location>
</feature>
<gene>
    <name evidence="2" type="ORF">BDZ94DRAFT_1233470</name>
</gene>
<evidence type="ECO:0000256" key="1">
    <source>
        <dbReference type="SAM" id="MobiDB-lite"/>
    </source>
</evidence>